<evidence type="ECO:0000256" key="1">
    <source>
        <dbReference type="SAM" id="MobiDB-lite"/>
    </source>
</evidence>
<dbReference type="EMBL" id="CP015449">
    <property type="protein sequence ID" value="AWH91256.1"/>
    <property type="molecule type" value="Genomic_DNA"/>
</dbReference>
<keyword evidence="4" id="KW-1185">Reference proteome</keyword>
<organism evidence="3 4">
    <name type="scientific">Dietzia lutea</name>
    <dbReference type="NCBI Taxonomy" id="546160"/>
    <lineage>
        <taxon>Bacteria</taxon>
        <taxon>Bacillati</taxon>
        <taxon>Actinomycetota</taxon>
        <taxon>Actinomycetes</taxon>
        <taxon>Mycobacteriales</taxon>
        <taxon>Dietziaceae</taxon>
        <taxon>Dietzia</taxon>
    </lineage>
</organism>
<dbReference type="RefSeq" id="WP_108846521.1">
    <property type="nucleotide sequence ID" value="NZ_CP015449.1"/>
</dbReference>
<dbReference type="InterPro" id="IPR009937">
    <property type="entry name" value="Phage_holin_3_6"/>
</dbReference>
<keyword evidence="2" id="KW-0472">Membrane</keyword>
<feature type="region of interest" description="Disordered" evidence="1">
    <location>
        <begin position="147"/>
        <end position="172"/>
    </location>
</feature>
<dbReference type="OrthoDB" id="3828498at2"/>
<feature type="transmembrane region" description="Helical" evidence="2">
    <location>
        <begin position="69"/>
        <end position="91"/>
    </location>
</feature>
<name>A0A2S1R4P0_9ACTN</name>
<sequence>MSHAQGTHKPTEASIPLHDADSIGRGDASIGTLVKNASTHVSTLMRAEIELAKTEITEQVKKAATGSGFFVAALVFLLMSFFPFVFMWAKLISLWFGTESWDWMGFLIVFVVLVLLAAVCGLLGYRKVKKIRKPQRTIDSVSDLKLAMPKGSEPQRPHTVRITSTPEPPVRN</sequence>
<keyword evidence="2" id="KW-0812">Transmembrane</keyword>
<keyword evidence="2" id="KW-1133">Transmembrane helix</keyword>
<evidence type="ECO:0000256" key="2">
    <source>
        <dbReference type="SAM" id="Phobius"/>
    </source>
</evidence>
<dbReference type="KEGG" id="dlu:A6035_02715"/>
<protein>
    <recommendedName>
        <fullName evidence="5">Phage holin family protein</fullName>
    </recommendedName>
</protein>
<proteinExistence type="predicted"/>
<evidence type="ECO:0008006" key="5">
    <source>
        <dbReference type="Google" id="ProtNLM"/>
    </source>
</evidence>
<reference evidence="3 4" key="1">
    <citation type="submission" date="2016-04" db="EMBL/GenBank/DDBJ databases">
        <title>Complete genome sequence of Dietzia lutea YIM 80766T, a strain isolated from desert soil in Egypt.</title>
        <authorList>
            <person name="Zhao J."/>
            <person name="Hu B."/>
            <person name="Geng S."/>
            <person name="Nie Y."/>
            <person name="Tang Y."/>
        </authorList>
    </citation>
    <scope>NUCLEOTIDE SEQUENCE [LARGE SCALE GENOMIC DNA]</scope>
    <source>
        <strain evidence="3 4">YIM 80766</strain>
    </source>
</reference>
<evidence type="ECO:0000313" key="4">
    <source>
        <dbReference type="Proteomes" id="UP000244928"/>
    </source>
</evidence>
<evidence type="ECO:0000313" key="3">
    <source>
        <dbReference type="EMBL" id="AWH91256.1"/>
    </source>
</evidence>
<gene>
    <name evidence="3" type="ORF">A6035_02715</name>
</gene>
<dbReference type="Proteomes" id="UP000244928">
    <property type="component" value="Chromosome"/>
</dbReference>
<feature type="region of interest" description="Disordered" evidence="1">
    <location>
        <begin position="1"/>
        <end position="20"/>
    </location>
</feature>
<feature type="transmembrane region" description="Helical" evidence="2">
    <location>
        <begin position="103"/>
        <end position="125"/>
    </location>
</feature>
<dbReference type="Pfam" id="PF07332">
    <property type="entry name" value="Phage_holin_3_6"/>
    <property type="match status" value="1"/>
</dbReference>
<dbReference type="AlphaFoldDB" id="A0A2S1R4P0"/>
<accession>A0A2S1R4P0</accession>